<dbReference type="AlphaFoldDB" id="A0A5N6DZC5"/>
<accession>A0A5N6DZC5</accession>
<name>A0A5N6DZC5_ASPPA</name>
<proteinExistence type="predicted"/>
<dbReference type="Proteomes" id="UP000326532">
    <property type="component" value="Unassembled WGS sequence"/>
</dbReference>
<reference evidence="1 2" key="1">
    <citation type="submission" date="2019-04" db="EMBL/GenBank/DDBJ databases">
        <title>Fungal friends and foes A comparative genomics study of 23 Aspergillus species from section Flavi.</title>
        <authorList>
            <consortium name="DOE Joint Genome Institute"/>
            <person name="Kjaerbolling I."/>
            <person name="Vesth T.C."/>
            <person name="Frisvad J.C."/>
            <person name="Nybo J.L."/>
            <person name="Theobald S."/>
            <person name="Kildgaard S."/>
            <person name="Petersen T.I."/>
            <person name="Kuo A."/>
            <person name="Sato A."/>
            <person name="Lyhne E.K."/>
            <person name="Kogle M.E."/>
            <person name="Wiebenga A."/>
            <person name="Kun R.S."/>
            <person name="Lubbers R.J."/>
            <person name="Makela M.R."/>
            <person name="Barry K."/>
            <person name="Chovatia M."/>
            <person name="Clum A."/>
            <person name="Daum C."/>
            <person name="Haridas S."/>
            <person name="He G."/>
            <person name="LaButti K."/>
            <person name="Lipzen A."/>
            <person name="Mondo S."/>
            <person name="Pangilinan J."/>
            <person name="Riley R."/>
            <person name="Salamov A."/>
            <person name="Simmons B.A."/>
            <person name="Magnuson J.K."/>
            <person name="Henrissat B."/>
            <person name="Mortensen U.H."/>
            <person name="Larsen T.O."/>
            <person name="De vries R.P."/>
            <person name="Grigoriev I.V."/>
            <person name="Machida M."/>
            <person name="Baker S.E."/>
            <person name="Andersen M.R."/>
        </authorList>
    </citation>
    <scope>NUCLEOTIDE SEQUENCE [LARGE SCALE GENOMIC DNA]</scope>
    <source>
        <strain evidence="1 2">CBS 117618</strain>
    </source>
</reference>
<organism evidence="1 2">
    <name type="scientific">Aspergillus parasiticus</name>
    <dbReference type="NCBI Taxonomy" id="5067"/>
    <lineage>
        <taxon>Eukaryota</taxon>
        <taxon>Fungi</taxon>
        <taxon>Dikarya</taxon>
        <taxon>Ascomycota</taxon>
        <taxon>Pezizomycotina</taxon>
        <taxon>Eurotiomycetes</taxon>
        <taxon>Eurotiomycetidae</taxon>
        <taxon>Eurotiales</taxon>
        <taxon>Aspergillaceae</taxon>
        <taxon>Aspergillus</taxon>
        <taxon>Aspergillus subgen. Circumdati</taxon>
    </lineage>
</organism>
<dbReference type="EMBL" id="ML734942">
    <property type="protein sequence ID" value="KAB8210439.1"/>
    <property type="molecule type" value="Genomic_DNA"/>
</dbReference>
<protein>
    <submittedName>
        <fullName evidence="1">Uncharacterized protein</fullName>
    </submittedName>
</protein>
<evidence type="ECO:0000313" key="2">
    <source>
        <dbReference type="Proteomes" id="UP000326532"/>
    </source>
</evidence>
<evidence type="ECO:0000313" key="1">
    <source>
        <dbReference type="EMBL" id="KAB8210439.1"/>
    </source>
</evidence>
<dbReference type="VEuPathDB" id="FungiDB:BDV34DRAFT_220576"/>
<keyword evidence="2" id="KW-1185">Reference proteome</keyword>
<sequence length="211" mass="23973">MRRSLYSNYRHGQYSSIANNTVISRHSSPAPSERSAEPYTSEQLYIQLLDKVIRLARRVTLSQALQGPNAAQNNENRTNEPVFRLQGENQLEHDFKVGAAGELFIFEFLLAELPGFNRANWRSNIRKRVSVHPEYQDLTPWNGAETADIIYHDSNAALTNTLIDAGYLSNAQWQGARPTYFIEVKTTTGELETSFFMNAENADLAYQWIPG</sequence>
<gene>
    <name evidence="1" type="ORF">BDV34DRAFT_220576</name>
</gene>